<dbReference type="Gene3D" id="3.40.630.30">
    <property type="match status" value="1"/>
</dbReference>
<dbReference type="AlphaFoldDB" id="A0A9J6NXP7"/>
<protein>
    <submittedName>
        <fullName evidence="4">GNAT family N-acetyltransferase</fullName>
    </submittedName>
</protein>
<dbReference type="EMBL" id="JAGSOJ010000001">
    <property type="protein sequence ID" value="MCM1989035.1"/>
    <property type="molecule type" value="Genomic_DNA"/>
</dbReference>
<evidence type="ECO:0000313" key="5">
    <source>
        <dbReference type="Proteomes" id="UP001056429"/>
    </source>
</evidence>
<dbReference type="RefSeq" id="WP_250857901.1">
    <property type="nucleotide sequence ID" value="NZ_JAGSOJ010000001.1"/>
</dbReference>
<accession>A0A9J6NXP7</accession>
<comment type="caution">
    <text evidence="4">The sequence shown here is derived from an EMBL/GenBank/DDBJ whole genome shotgun (WGS) entry which is preliminary data.</text>
</comment>
<dbReference type="PANTHER" id="PTHR43877">
    <property type="entry name" value="AMINOALKYLPHOSPHONATE N-ACETYLTRANSFERASE-RELATED-RELATED"/>
    <property type="match status" value="1"/>
</dbReference>
<dbReference type="InterPro" id="IPR016181">
    <property type="entry name" value="Acyl_CoA_acyltransferase"/>
</dbReference>
<dbReference type="InterPro" id="IPR000182">
    <property type="entry name" value="GNAT_dom"/>
</dbReference>
<gene>
    <name evidence="4" type="ORF">KDK92_04720</name>
</gene>
<dbReference type="Proteomes" id="UP001056429">
    <property type="component" value="Unassembled WGS sequence"/>
</dbReference>
<evidence type="ECO:0000313" key="4">
    <source>
        <dbReference type="EMBL" id="MCM1989035.1"/>
    </source>
</evidence>
<dbReference type="CDD" id="cd04301">
    <property type="entry name" value="NAT_SF"/>
    <property type="match status" value="1"/>
</dbReference>
<dbReference type="SUPFAM" id="SSF55729">
    <property type="entry name" value="Acyl-CoA N-acyltransferases (Nat)"/>
    <property type="match status" value="1"/>
</dbReference>
<sequence>MGKEQLVIKRINEENYRKFSEVLQWRGTGVKEEKSEEEIKKVLEFFYEHDIFKNDHFLLFGAELDGEYVGYIGASFIPKPDKRLGVFFVDELWVHEDYRGKNIAQALLDEVYNEGKRLGAWRVRLYTSEDNLSGRRAYAKNGYSEEGGCLFCERDY</sequence>
<dbReference type="GO" id="GO:0016747">
    <property type="term" value="F:acyltransferase activity, transferring groups other than amino-acyl groups"/>
    <property type="evidence" value="ECO:0007669"/>
    <property type="project" value="InterPro"/>
</dbReference>
<dbReference type="PROSITE" id="PS51186">
    <property type="entry name" value="GNAT"/>
    <property type="match status" value="1"/>
</dbReference>
<keyword evidence="2" id="KW-0012">Acyltransferase</keyword>
<keyword evidence="5" id="KW-1185">Reference proteome</keyword>
<reference evidence="4" key="1">
    <citation type="journal article" date="2021" name="mSystems">
        <title>Bacteria and Archaea Synergistically Convert Glycine Betaine to Biogenic Methane in the Formosa Cold Seep of the South China Sea.</title>
        <authorList>
            <person name="Li L."/>
            <person name="Zhang W."/>
            <person name="Zhang S."/>
            <person name="Song L."/>
            <person name="Sun Q."/>
            <person name="Zhang H."/>
            <person name="Xiang H."/>
            <person name="Dong X."/>
        </authorList>
    </citation>
    <scope>NUCLEOTIDE SEQUENCE</scope>
    <source>
        <strain evidence="4">ZWT</strain>
    </source>
</reference>
<dbReference type="InterPro" id="IPR050832">
    <property type="entry name" value="Bact_Acetyltransf"/>
</dbReference>
<evidence type="ECO:0000256" key="1">
    <source>
        <dbReference type="ARBA" id="ARBA00022679"/>
    </source>
</evidence>
<organism evidence="4 5">
    <name type="scientific">Oceanirhabdus seepicola</name>
    <dbReference type="NCBI Taxonomy" id="2828781"/>
    <lineage>
        <taxon>Bacteria</taxon>
        <taxon>Bacillati</taxon>
        <taxon>Bacillota</taxon>
        <taxon>Clostridia</taxon>
        <taxon>Eubacteriales</taxon>
        <taxon>Clostridiaceae</taxon>
        <taxon>Oceanirhabdus</taxon>
    </lineage>
</organism>
<evidence type="ECO:0000256" key="2">
    <source>
        <dbReference type="ARBA" id="ARBA00023315"/>
    </source>
</evidence>
<feature type="domain" description="N-acetyltransferase" evidence="3">
    <location>
        <begin position="6"/>
        <end position="156"/>
    </location>
</feature>
<evidence type="ECO:0000259" key="3">
    <source>
        <dbReference type="PROSITE" id="PS51186"/>
    </source>
</evidence>
<dbReference type="Pfam" id="PF00583">
    <property type="entry name" value="Acetyltransf_1"/>
    <property type="match status" value="1"/>
</dbReference>
<name>A0A9J6NXP7_9CLOT</name>
<proteinExistence type="predicted"/>
<reference evidence="4" key="2">
    <citation type="submission" date="2021-04" db="EMBL/GenBank/DDBJ databases">
        <authorList>
            <person name="Dong X."/>
        </authorList>
    </citation>
    <scope>NUCLEOTIDE SEQUENCE</scope>
    <source>
        <strain evidence="4">ZWT</strain>
    </source>
</reference>
<keyword evidence="1" id="KW-0808">Transferase</keyword>